<keyword evidence="2" id="KW-0812">Transmembrane</keyword>
<sequence>MKDLNMKVLYSDWCDTYGDDEHDKKITMYSKEDMEEFGEFIRDKFSKEKKCFCSGPKRSDLFLPSPDSLAFQKPSPPIPPKSRTINSSRPSFPLDRNQQDLWHKDFVKTFAFIGLILFVFGTLFLIVKTWQ</sequence>
<protein>
    <submittedName>
        <fullName evidence="3">Uncharacterized protein</fullName>
    </submittedName>
</protein>
<dbReference type="RefSeq" id="WP_147231380.1">
    <property type="nucleotide sequence ID" value="NZ_VOSB01000007.1"/>
</dbReference>
<keyword evidence="2" id="KW-0472">Membrane</keyword>
<name>A0A5C7BI28_9FLAO</name>
<evidence type="ECO:0000256" key="2">
    <source>
        <dbReference type="SAM" id="Phobius"/>
    </source>
</evidence>
<keyword evidence="2" id="KW-1133">Transmembrane helix</keyword>
<dbReference type="EMBL" id="VOSB01000007">
    <property type="protein sequence ID" value="TXE18622.1"/>
    <property type="molecule type" value="Genomic_DNA"/>
</dbReference>
<keyword evidence="4" id="KW-1185">Reference proteome</keyword>
<evidence type="ECO:0000313" key="3">
    <source>
        <dbReference type="EMBL" id="TXE18622.1"/>
    </source>
</evidence>
<evidence type="ECO:0000313" key="4">
    <source>
        <dbReference type="Proteomes" id="UP000321938"/>
    </source>
</evidence>
<accession>A0A5C7BI28</accession>
<comment type="caution">
    <text evidence="3">The sequence shown here is derived from an EMBL/GenBank/DDBJ whole genome shotgun (WGS) entry which is preliminary data.</text>
</comment>
<reference evidence="3 4" key="1">
    <citation type="submission" date="2019-08" db="EMBL/GenBank/DDBJ databases">
        <title>Genome of Psychroserpens burtonensis ACAM 167.</title>
        <authorList>
            <person name="Bowman J.P."/>
        </authorList>
    </citation>
    <scope>NUCLEOTIDE SEQUENCE [LARGE SCALE GENOMIC DNA]</scope>
    <source>
        <strain evidence="3 4">ACAM 167</strain>
    </source>
</reference>
<feature type="transmembrane region" description="Helical" evidence="2">
    <location>
        <begin position="106"/>
        <end position="127"/>
    </location>
</feature>
<dbReference type="AlphaFoldDB" id="A0A5C7BI28"/>
<proteinExistence type="predicted"/>
<feature type="region of interest" description="Disordered" evidence="1">
    <location>
        <begin position="73"/>
        <end position="92"/>
    </location>
</feature>
<dbReference type="Proteomes" id="UP000321938">
    <property type="component" value="Unassembled WGS sequence"/>
</dbReference>
<gene>
    <name evidence="3" type="ORF">ES692_06145</name>
</gene>
<evidence type="ECO:0000256" key="1">
    <source>
        <dbReference type="SAM" id="MobiDB-lite"/>
    </source>
</evidence>
<organism evidence="3 4">
    <name type="scientific">Psychroserpens burtonensis</name>
    <dbReference type="NCBI Taxonomy" id="49278"/>
    <lineage>
        <taxon>Bacteria</taxon>
        <taxon>Pseudomonadati</taxon>
        <taxon>Bacteroidota</taxon>
        <taxon>Flavobacteriia</taxon>
        <taxon>Flavobacteriales</taxon>
        <taxon>Flavobacteriaceae</taxon>
        <taxon>Psychroserpens</taxon>
    </lineage>
</organism>